<evidence type="ECO:0000259" key="3">
    <source>
        <dbReference type="PROSITE" id="PS51176"/>
    </source>
</evidence>
<dbReference type="EMBL" id="AP012338">
    <property type="protein sequence ID" value="BAM02740.1"/>
    <property type="molecule type" value="Genomic_DNA"/>
</dbReference>
<evidence type="ECO:0000313" key="4">
    <source>
        <dbReference type="EMBL" id="BAM02740.1"/>
    </source>
</evidence>
<dbReference type="Proteomes" id="UP000007881">
    <property type="component" value="Chromosome"/>
</dbReference>
<evidence type="ECO:0000256" key="1">
    <source>
        <dbReference type="ARBA" id="ARBA00023002"/>
    </source>
</evidence>
<reference evidence="4 5" key="1">
    <citation type="submission" date="2012-02" db="EMBL/GenBank/DDBJ databases">
        <title>Complete genome sequence of Phycisphaera mikurensis NBRC 102666.</title>
        <authorList>
            <person name="Ankai A."/>
            <person name="Hosoyama A."/>
            <person name="Terui Y."/>
            <person name="Sekine M."/>
            <person name="Fukai R."/>
            <person name="Kato Y."/>
            <person name="Nakamura S."/>
            <person name="Yamada-Narita S."/>
            <person name="Kawakoshi A."/>
            <person name="Fukunaga Y."/>
            <person name="Yamazaki S."/>
            <person name="Fujita N."/>
        </authorList>
    </citation>
    <scope>NUCLEOTIDE SEQUENCE [LARGE SCALE GENOMIC DNA]</scope>
    <source>
        <strain evidence="5">NBRC 102666 / KCTC 22515 / FYK2301M01</strain>
    </source>
</reference>
<dbReference type="InterPro" id="IPR046825">
    <property type="entry name" value="PDH_C"/>
</dbReference>
<dbReference type="GO" id="GO:0070403">
    <property type="term" value="F:NAD+ binding"/>
    <property type="evidence" value="ECO:0007669"/>
    <property type="project" value="InterPro"/>
</dbReference>
<dbReference type="HOGENOM" id="CLU_055968_0_1_0"/>
<dbReference type="GO" id="GO:0006571">
    <property type="term" value="P:tyrosine biosynthetic process"/>
    <property type="evidence" value="ECO:0007669"/>
    <property type="project" value="InterPro"/>
</dbReference>
<dbReference type="PANTHER" id="PTHR21363">
    <property type="entry name" value="PREPHENATE DEHYDROGENASE"/>
    <property type="match status" value="1"/>
</dbReference>
<dbReference type="GO" id="GO:0008977">
    <property type="term" value="F:prephenate dehydrogenase (NAD+) activity"/>
    <property type="evidence" value="ECO:0007669"/>
    <property type="project" value="UniProtKB-EC"/>
</dbReference>
<keyword evidence="1 4" id="KW-0560">Oxidoreductase</keyword>
<dbReference type="Gene3D" id="1.10.3660.10">
    <property type="entry name" value="6-phosphogluconate dehydrogenase C-terminal like domain"/>
    <property type="match status" value="1"/>
</dbReference>
<dbReference type="InterPro" id="IPR050812">
    <property type="entry name" value="Preph/Arog_dehydrog"/>
</dbReference>
<keyword evidence="5" id="KW-1185">Reference proteome</keyword>
<dbReference type="KEGG" id="phm:PSMK_05810"/>
<evidence type="ECO:0000256" key="2">
    <source>
        <dbReference type="SAM" id="Phobius"/>
    </source>
</evidence>
<feature type="domain" description="Prephenate/arogenate dehydrogenase" evidence="3">
    <location>
        <begin position="20"/>
        <end position="316"/>
    </location>
</feature>
<dbReference type="STRING" id="1142394.PSMK_05810"/>
<keyword evidence="2" id="KW-1133">Transmembrane helix</keyword>
<dbReference type="SUPFAM" id="SSF51735">
    <property type="entry name" value="NAD(P)-binding Rossmann-fold domains"/>
    <property type="match status" value="1"/>
</dbReference>
<proteinExistence type="predicted"/>
<dbReference type="GO" id="GO:0004665">
    <property type="term" value="F:prephenate dehydrogenase (NADP+) activity"/>
    <property type="evidence" value="ECO:0007669"/>
    <property type="project" value="InterPro"/>
</dbReference>
<protein>
    <submittedName>
        <fullName evidence="4">Prephenate dehydrogenase</fullName>
        <ecNumber evidence="4">1.3.1.12</ecNumber>
    </submittedName>
</protein>
<dbReference type="eggNOG" id="COG0287">
    <property type="taxonomic scope" value="Bacteria"/>
</dbReference>
<dbReference type="RefSeq" id="WP_014435960.1">
    <property type="nucleotide sequence ID" value="NC_017080.1"/>
</dbReference>
<dbReference type="InterPro" id="IPR003099">
    <property type="entry name" value="Prephen_DH"/>
</dbReference>
<keyword evidence="2" id="KW-0472">Membrane</keyword>
<dbReference type="Pfam" id="PF20463">
    <property type="entry name" value="PDH_C"/>
    <property type="match status" value="1"/>
</dbReference>
<dbReference type="Pfam" id="PF02153">
    <property type="entry name" value="PDH_N"/>
    <property type="match status" value="1"/>
</dbReference>
<dbReference type="InterPro" id="IPR008927">
    <property type="entry name" value="6-PGluconate_DH-like_C_sf"/>
</dbReference>
<keyword evidence="2" id="KW-0812">Transmembrane</keyword>
<evidence type="ECO:0000313" key="5">
    <source>
        <dbReference type="Proteomes" id="UP000007881"/>
    </source>
</evidence>
<dbReference type="InterPro" id="IPR036291">
    <property type="entry name" value="NAD(P)-bd_dom_sf"/>
</dbReference>
<name>I0IBV2_PHYMF</name>
<accession>I0IBV2</accession>
<sequence>MPDDAPDCDAQAGAGLDAVAEVVIIGPGLLGASVGLGLRAAGWAGRITGVARSAATLDAAAAVGAIDGGFDDPEPALANLSGPSLVIVAVPLSGFAAVFKKIAPHQRRGLVTTDLGSVKAPAAAEAKRHLAQPQFYVPAHPMAGSEKSGPAAATAGLFRGRPCVLCPDDATDAGALARVAALFERLGGEVVTMTAAEHDARVAAVSHLPHLASVLIAQTAAAMGAAAGSAGPPDGRGAQPLQLASTGFRGATRLALSNPPMRRDIVLANRERIGEALDRFAKQLNQLRGEIRKGDHDALLARLEEAQGIRASVEGD</sequence>
<dbReference type="InterPro" id="IPR046826">
    <property type="entry name" value="PDH_N"/>
</dbReference>
<dbReference type="PROSITE" id="PS51176">
    <property type="entry name" value="PDH_ADH"/>
    <property type="match status" value="1"/>
</dbReference>
<organism evidence="4 5">
    <name type="scientific">Phycisphaera mikurensis (strain NBRC 102666 / KCTC 22515 / FYK2301M01)</name>
    <dbReference type="NCBI Taxonomy" id="1142394"/>
    <lineage>
        <taxon>Bacteria</taxon>
        <taxon>Pseudomonadati</taxon>
        <taxon>Planctomycetota</taxon>
        <taxon>Phycisphaerae</taxon>
        <taxon>Phycisphaerales</taxon>
        <taxon>Phycisphaeraceae</taxon>
        <taxon>Phycisphaera</taxon>
    </lineage>
</organism>
<dbReference type="PANTHER" id="PTHR21363:SF0">
    <property type="entry name" value="PREPHENATE DEHYDROGENASE [NADP(+)]"/>
    <property type="match status" value="1"/>
</dbReference>
<dbReference type="AlphaFoldDB" id="I0IBV2"/>
<dbReference type="Gene3D" id="3.40.50.720">
    <property type="entry name" value="NAD(P)-binding Rossmann-like Domain"/>
    <property type="match status" value="1"/>
</dbReference>
<dbReference type="EC" id="1.3.1.12" evidence="4"/>
<feature type="transmembrane region" description="Helical" evidence="2">
    <location>
        <begin position="80"/>
        <end position="99"/>
    </location>
</feature>
<gene>
    <name evidence="4" type="ordered locus">PSMK_05810</name>
</gene>
<dbReference type="FunFam" id="3.40.50.720:FF:000208">
    <property type="entry name" value="Prephenate dehydrogenase"/>
    <property type="match status" value="1"/>
</dbReference>
<dbReference type="SUPFAM" id="SSF48179">
    <property type="entry name" value="6-phosphogluconate dehydrogenase C-terminal domain-like"/>
    <property type="match status" value="1"/>
</dbReference>